<proteinExistence type="inferred from homology"/>
<evidence type="ECO:0000259" key="2">
    <source>
        <dbReference type="Pfam" id="PF00120"/>
    </source>
</evidence>
<dbReference type="Pfam" id="PF00120">
    <property type="entry name" value="Gln-synt_C"/>
    <property type="match status" value="1"/>
</dbReference>
<dbReference type="Proteomes" id="UP001597083">
    <property type="component" value="Unassembled WGS sequence"/>
</dbReference>
<evidence type="ECO:0000313" key="3">
    <source>
        <dbReference type="EMBL" id="MFD0856633.1"/>
    </source>
</evidence>
<reference evidence="4" key="1">
    <citation type="journal article" date="2019" name="Int. J. Syst. Evol. Microbiol.">
        <title>The Global Catalogue of Microorganisms (GCM) 10K type strain sequencing project: providing services to taxonomists for standard genome sequencing and annotation.</title>
        <authorList>
            <consortium name="The Broad Institute Genomics Platform"/>
            <consortium name="The Broad Institute Genome Sequencing Center for Infectious Disease"/>
            <person name="Wu L."/>
            <person name="Ma J."/>
        </authorList>
    </citation>
    <scope>NUCLEOTIDE SEQUENCE [LARGE SCALE GENOMIC DNA]</scope>
    <source>
        <strain evidence="4">JCM 31696</strain>
    </source>
</reference>
<dbReference type="SUPFAM" id="SSF55931">
    <property type="entry name" value="Glutamine synthetase/guanido kinase"/>
    <property type="match status" value="1"/>
</dbReference>
<accession>A0ABW3CQ02</accession>
<keyword evidence="4" id="KW-1185">Reference proteome</keyword>
<feature type="non-terminal residue" evidence="3">
    <location>
        <position position="1"/>
    </location>
</feature>
<organism evidence="3 4">
    <name type="scientific">Actinomadura adrarensis</name>
    <dbReference type="NCBI Taxonomy" id="1819600"/>
    <lineage>
        <taxon>Bacteria</taxon>
        <taxon>Bacillati</taxon>
        <taxon>Actinomycetota</taxon>
        <taxon>Actinomycetes</taxon>
        <taxon>Streptosporangiales</taxon>
        <taxon>Thermomonosporaceae</taxon>
        <taxon>Actinomadura</taxon>
    </lineage>
</organism>
<evidence type="ECO:0000313" key="4">
    <source>
        <dbReference type="Proteomes" id="UP001597083"/>
    </source>
</evidence>
<dbReference type="InterPro" id="IPR008146">
    <property type="entry name" value="Gln_synth_cat_dom"/>
</dbReference>
<comment type="similarity">
    <text evidence="1">Belongs to the glutamine synthetase family.</text>
</comment>
<sequence>RGITALPSSLEEAVAVFEHDPVLREAFGEALVDTVSVVRRGEIELFDGADPETICTATRWRH</sequence>
<name>A0ABW3CQ02_9ACTN</name>
<dbReference type="InterPro" id="IPR014746">
    <property type="entry name" value="Gln_synth/guanido_kin_cat_dom"/>
</dbReference>
<dbReference type="Gene3D" id="3.30.590.10">
    <property type="entry name" value="Glutamine synthetase/guanido kinase, catalytic domain"/>
    <property type="match status" value="1"/>
</dbReference>
<protein>
    <recommendedName>
        <fullName evidence="2">GS catalytic domain-containing protein</fullName>
    </recommendedName>
</protein>
<dbReference type="EMBL" id="JBHTIR010004199">
    <property type="protein sequence ID" value="MFD0856633.1"/>
    <property type="molecule type" value="Genomic_DNA"/>
</dbReference>
<comment type="caution">
    <text evidence="3">The sequence shown here is derived from an EMBL/GenBank/DDBJ whole genome shotgun (WGS) entry which is preliminary data.</text>
</comment>
<feature type="domain" description="GS catalytic" evidence="2">
    <location>
        <begin position="2"/>
        <end position="47"/>
    </location>
</feature>
<evidence type="ECO:0000256" key="1">
    <source>
        <dbReference type="RuleBase" id="RU000384"/>
    </source>
</evidence>
<gene>
    <name evidence="3" type="ORF">ACFQ07_30655</name>
</gene>